<protein>
    <submittedName>
        <fullName evidence="2">Uncharacterized protein</fullName>
    </submittedName>
</protein>
<name>A0ABW5BD91_9PROT</name>
<accession>A0ABW5BD91</accession>
<feature type="compositionally biased region" description="Basic and acidic residues" evidence="1">
    <location>
        <begin position="20"/>
        <end position="31"/>
    </location>
</feature>
<evidence type="ECO:0000256" key="1">
    <source>
        <dbReference type="SAM" id="MobiDB-lite"/>
    </source>
</evidence>
<feature type="compositionally biased region" description="Basic and acidic residues" evidence="1">
    <location>
        <begin position="48"/>
        <end position="60"/>
    </location>
</feature>
<feature type="region of interest" description="Disordered" evidence="1">
    <location>
        <begin position="1"/>
        <end position="69"/>
    </location>
</feature>
<gene>
    <name evidence="2" type="ORF">ACFSKO_00495</name>
</gene>
<organism evidence="2 3">
    <name type="scientific">Kiloniella antarctica</name>
    <dbReference type="NCBI Taxonomy" id="1550907"/>
    <lineage>
        <taxon>Bacteria</taxon>
        <taxon>Pseudomonadati</taxon>
        <taxon>Pseudomonadota</taxon>
        <taxon>Alphaproteobacteria</taxon>
        <taxon>Rhodospirillales</taxon>
        <taxon>Kiloniellaceae</taxon>
        <taxon>Kiloniella</taxon>
    </lineage>
</organism>
<dbReference type="RefSeq" id="WP_380247255.1">
    <property type="nucleotide sequence ID" value="NZ_JBHUII010000001.1"/>
</dbReference>
<reference evidence="3" key="1">
    <citation type="journal article" date="2019" name="Int. J. Syst. Evol. Microbiol.">
        <title>The Global Catalogue of Microorganisms (GCM) 10K type strain sequencing project: providing services to taxonomists for standard genome sequencing and annotation.</title>
        <authorList>
            <consortium name="The Broad Institute Genomics Platform"/>
            <consortium name="The Broad Institute Genome Sequencing Center for Infectious Disease"/>
            <person name="Wu L."/>
            <person name="Ma J."/>
        </authorList>
    </citation>
    <scope>NUCLEOTIDE SEQUENCE [LARGE SCALE GENOMIC DNA]</scope>
    <source>
        <strain evidence="3">CGMCC 4.7192</strain>
    </source>
</reference>
<comment type="caution">
    <text evidence="2">The sequence shown here is derived from an EMBL/GenBank/DDBJ whole genome shotgun (WGS) entry which is preliminary data.</text>
</comment>
<sequence length="69" mass="7992">MSDIRQKDLSNKSVQEMDGDERKEMRRRFEEFANQVGKNNDSILAPPEKPKKVVKWDPKTMGKKSAKKG</sequence>
<evidence type="ECO:0000313" key="3">
    <source>
        <dbReference type="Proteomes" id="UP001597294"/>
    </source>
</evidence>
<proteinExistence type="predicted"/>
<dbReference type="Proteomes" id="UP001597294">
    <property type="component" value="Unassembled WGS sequence"/>
</dbReference>
<feature type="compositionally biased region" description="Basic and acidic residues" evidence="1">
    <location>
        <begin position="1"/>
        <end position="10"/>
    </location>
</feature>
<dbReference type="EMBL" id="JBHUII010000001">
    <property type="protein sequence ID" value="MFD2204067.1"/>
    <property type="molecule type" value="Genomic_DNA"/>
</dbReference>
<evidence type="ECO:0000313" key="2">
    <source>
        <dbReference type="EMBL" id="MFD2204067.1"/>
    </source>
</evidence>
<keyword evidence="3" id="KW-1185">Reference proteome</keyword>